<name>A0A0A6UJ83_ACTUT</name>
<evidence type="ECO:0000313" key="2">
    <source>
        <dbReference type="EMBL" id="KHD76170.1"/>
    </source>
</evidence>
<evidence type="ECO:0000256" key="1">
    <source>
        <dbReference type="SAM" id="MobiDB-lite"/>
    </source>
</evidence>
<comment type="caution">
    <text evidence="2">The sequence shown here is derived from an EMBL/GenBank/DDBJ whole genome shotgun (WGS) entry which is preliminary data.</text>
</comment>
<dbReference type="Proteomes" id="UP000054537">
    <property type="component" value="Unassembled WGS sequence"/>
</dbReference>
<evidence type="ECO:0000313" key="3">
    <source>
        <dbReference type="Proteomes" id="UP000054537"/>
    </source>
</evidence>
<gene>
    <name evidence="2" type="ORF">MB27_18750</name>
</gene>
<proteinExistence type="predicted"/>
<dbReference type="EMBL" id="JRTT01000020">
    <property type="protein sequence ID" value="KHD76170.1"/>
    <property type="molecule type" value="Genomic_DNA"/>
</dbReference>
<accession>A0A0A6UJ83</accession>
<feature type="compositionally biased region" description="Low complexity" evidence="1">
    <location>
        <begin position="67"/>
        <end position="80"/>
    </location>
</feature>
<keyword evidence="3" id="KW-1185">Reference proteome</keyword>
<reference evidence="2 3" key="1">
    <citation type="submission" date="2014-10" db="EMBL/GenBank/DDBJ databases">
        <title>Draft genome sequence of Actinoplanes utahensis NRRL 12052.</title>
        <authorList>
            <person name="Velasco-Bucheli B."/>
            <person name="del Cerro C."/>
            <person name="Hormigo D."/>
            <person name="Garcia J.L."/>
            <person name="Acebal C."/>
            <person name="Arroyo M."/>
            <person name="de la Mata I."/>
        </authorList>
    </citation>
    <scope>NUCLEOTIDE SEQUENCE [LARGE SCALE GENOMIC DNA]</scope>
    <source>
        <strain evidence="2 3">NRRL 12052</strain>
    </source>
</reference>
<sequence>MNRIIMLSEKQSQPGMSQSQLGLSQPGSQVLEFFFFFRFRDFHTLTDHMIAHTRQMKVDGWAAGATRNGARAASAGTTSADGDHRRALRREHQPVPFDDDAG</sequence>
<feature type="region of interest" description="Disordered" evidence="1">
    <location>
        <begin position="1"/>
        <end position="23"/>
    </location>
</feature>
<dbReference type="AlphaFoldDB" id="A0A0A6UJ83"/>
<protein>
    <submittedName>
        <fullName evidence="2">Uncharacterized protein</fullName>
    </submittedName>
</protein>
<feature type="region of interest" description="Disordered" evidence="1">
    <location>
        <begin position="67"/>
        <end position="102"/>
    </location>
</feature>
<organism evidence="2 3">
    <name type="scientific">Actinoplanes utahensis</name>
    <dbReference type="NCBI Taxonomy" id="1869"/>
    <lineage>
        <taxon>Bacteria</taxon>
        <taxon>Bacillati</taxon>
        <taxon>Actinomycetota</taxon>
        <taxon>Actinomycetes</taxon>
        <taxon>Micromonosporales</taxon>
        <taxon>Micromonosporaceae</taxon>
        <taxon>Actinoplanes</taxon>
    </lineage>
</organism>
<feature type="compositionally biased region" description="Low complexity" evidence="1">
    <location>
        <begin position="11"/>
        <end position="23"/>
    </location>
</feature>
<feature type="compositionally biased region" description="Basic and acidic residues" evidence="1">
    <location>
        <begin position="81"/>
        <end position="93"/>
    </location>
</feature>